<feature type="transmembrane region" description="Helical" evidence="11">
    <location>
        <begin position="6"/>
        <end position="27"/>
    </location>
</feature>
<evidence type="ECO:0000256" key="4">
    <source>
        <dbReference type="ARBA" id="ARBA00022692"/>
    </source>
</evidence>
<dbReference type="GO" id="GO:0005227">
    <property type="term" value="F:calcium-activated cation channel activity"/>
    <property type="evidence" value="ECO:0007669"/>
    <property type="project" value="InterPro"/>
</dbReference>
<dbReference type="Gramene" id="KJB80261">
    <property type="protein sequence ID" value="KJB80261"/>
    <property type="gene ID" value="B456_013G089300"/>
</dbReference>
<keyword evidence="7" id="KW-0406">Ion transport</keyword>
<evidence type="ECO:0000256" key="9">
    <source>
        <dbReference type="ARBA" id="ARBA00023303"/>
    </source>
</evidence>
<evidence type="ECO:0000259" key="14">
    <source>
        <dbReference type="Pfam" id="PF14703"/>
    </source>
</evidence>
<sequence>MLVSALLTSVGINSGLCVLFFTLYSILRKQPTNYEVYIPRLIAEGSSKRRSHFNLERLIPSPGWVKRAWKLSEEDLLSTSGLDAVVFMRVITFSLRVFLFAGVIGIFVLLPVNCSGDQLHDIDFADLSNNSLDVFTISNLSSGSKRLWAHFSAVYLVTAFVCYLLYYKDAKKLYKRITHLQSEPNQPQYRHVGFLRHRVDLVDHYGKKLEDIEENMRLERSEVSLATQEVRAAFVSFKSRYGAAVAFHMKQSINPTEWVTELAPEPNDVYWPFFSSSFMRRWLSKIVVIVACILLTILFLIPVLVVQGLTNLNQLEIWFPSLKSILTITFVSQVITGYLPSLILQLFLKIVPPIMEFLSSIQGYICHSDIEKSACNKVLWFTIWNIFFATVFSGSVLYQVSIFLDPKHIPAKLASAVPAQASFFIAYVVTSGWTSTSSELFRIIPLIWSLIRKPFTCCSDEEFEVPSIPYHRDIPRILFFGLLGITYFFLAPLILPFLLVYLCLAYIIYRNQFLNVYAPKYETAGKFWPIVHNSMIFSLVLMQAIAIGLFTLKKLPLASTLIFPLPVLTLLFNEYCRKRFLPNFIAYPAEVLIKRDREDRYDPKMAEFYDNLVAAYQDPALLPIQFSANSDSLNSPLISAAQVRH</sequence>
<feature type="transmembrane region" description="Helical" evidence="11">
    <location>
        <begin position="325"/>
        <end position="348"/>
    </location>
</feature>
<keyword evidence="6 11" id="KW-1133">Transmembrane helix</keyword>
<evidence type="ECO:0000259" key="13">
    <source>
        <dbReference type="Pfam" id="PF13967"/>
    </source>
</evidence>
<keyword evidence="3" id="KW-0813">Transport</keyword>
<organism evidence="15 16">
    <name type="scientific">Gossypium raimondii</name>
    <name type="common">Peruvian cotton</name>
    <name type="synonym">Gossypium klotzschianum subsp. raimondii</name>
    <dbReference type="NCBI Taxonomy" id="29730"/>
    <lineage>
        <taxon>Eukaryota</taxon>
        <taxon>Viridiplantae</taxon>
        <taxon>Streptophyta</taxon>
        <taxon>Embryophyta</taxon>
        <taxon>Tracheophyta</taxon>
        <taxon>Spermatophyta</taxon>
        <taxon>Magnoliopsida</taxon>
        <taxon>eudicotyledons</taxon>
        <taxon>Gunneridae</taxon>
        <taxon>Pentapetalae</taxon>
        <taxon>rosids</taxon>
        <taxon>malvids</taxon>
        <taxon>Malvales</taxon>
        <taxon>Malvaceae</taxon>
        <taxon>Malvoideae</taxon>
        <taxon>Gossypium</taxon>
    </lineage>
</organism>
<dbReference type="Proteomes" id="UP000032304">
    <property type="component" value="Chromosome 13"/>
</dbReference>
<feature type="coiled-coil region" evidence="10">
    <location>
        <begin position="202"/>
        <end position="229"/>
    </location>
</feature>
<dbReference type="InterPro" id="IPR045122">
    <property type="entry name" value="Csc1-like"/>
</dbReference>
<name>A0A0D2VB77_GOSRA</name>
<keyword evidence="10" id="KW-0175">Coiled coil</keyword>
<evidence type="ECO:0000313" key="16">
    <source>
        <dbReference type="Proteomes" id="UP000032304"/>
    </source>
</evidence>
<feature type="transmembrane region" description="Helical" evidence="11">
    <location>
        <begin position="378"/>
        <end position="398"/>
    </location>
</feature>
<feature type="transmembrane region" description="Helical" evidence="11">
    <location>
        <begin position="530"/>
        <end position="549"/>
    </location>
</feature>
<evidence type="ECO:0000256" key="11">
    <source>
        <dbReference type="SAM" id="Phobius"/>
    </source>
</evidence>
<feature type="transmembrane region" description="Helical" evidence="11">
    <location>
        <begin position="147"/>
        <end position="166"/>
    </location>
</feature>
<keyword evidence="4 11" id="KW-0812">Transmembrane</keyword>
<evidence type="ECO:0000259" key="12">
    <source>
        <dbReference type="Pfam" id="PF02714"/>
    </source>
</evidence>
<protein>
    <recommendedName>
        <fullName evidence="17">CSC1/OSCA1-like 7TM region domain-containing protein</fullName>
    </recommendedName>
</protein>
<evidence type="ECO:0000256" key="3">
    <source>
        <dbReference type="ARBA" id="ARBA00022448"/>
    </source>
</evidence>
<keyword evidence="16" id="KW-1185">Reference proteome</keyword>
<dbReference type="Pfam" id="PF02714">
    <property type="entry name" value="RSN1_7TM"/>
    <property type="match status" value="1"/>
</dbReference>
<keyword evidence="5" id="KW-0106">Calcium</keyword>
<feature type="domain" description="CSC1/OSCA1-like cytosolic" evidence="14">
    <location>
        <begin position="175"/>
        <end position="272"/>
    </location>
</feature>
<comment type="similarity">
    <text evidence="2">Belongs to the CSC1 (TC 1.A.17) family.</text>
</comment>
<evidence type="ECO:0000256" key="1">
    <source>
        <dbReference type="ARBA" id="ARBA00004141"/>
    </source>
</evidence>
<dbReference type="GO" id="GO:0005886">
    <property type="term" value="C:plasma membrane"/>
    <property type="evidence" value="ECO:0007669"/>
    <property type="project" value="TreeGrafter"/>
</dbReference>
<reference evidence="15 16" key="1">
    <citation type="journal article" date="2012" name="Nature">
        <title>Repeated polyploidization of Gossypium genomes and the evolution of spinnable cotton fibres.</title>
        <authorList>
            <person name="Paterson A.H."/>
            <person name="Wendel J.F."/>
            <person name="Gundlach H."/>
            <person name="Guo H."/>
            <person name="Jenkins J."/>
            <person name="Jin D."/>
            <person name="Llewellyn D."/>
            <person name="Showmaker K.C."/>
            <person name="Shu S."/>
            <person name="Udall J."/>
            <person name="Yoo M.J."/>
            <person name="Byers R."/>
            <person name="Chen W."/>
            <person name="Doron-Faigenboim A."/>
            <person name="Duke M.V."/>
            <person name="Gong L."/>
            <person name="Grimwood J."/>
            <person name="Grover C."/>
            <person name="Grupp K."/>
            <person name="Hu G."/>
            <person name="Lee T.H."/>
            <person name="Li J."/>
            <person name="Lin L."/>
            <person name="Liu T."/>
            <person name="Marler B.S."/>
            <person name="Page J.T."/>
            <person name="Roberts A.W."/>
            <person name="Romanel E."/>
            <person name="Sanders W.S."/>
            <person name="Szadkowski E."/>
            <person name="Tan X."/>
            <person name="Tang H."/>
            <person name="Xu C."/>
            <person name="Wang J."/>
            <person name="Wang Z."/>
            <person name="Zhang D."/>
            <person name="Zhang L."/>
            <person name="Ashrafi H."/>
            <person name="Bedon F."/>
            <person name="Bowers J.E."/>
            <person name="Brubaker C.L."/>
            <person name="Chee P.W."/>
            <person name="Das S."/>
            <person name="Gingle A.R."/>
            <person name="Haigler C.H."/>
            <person name="Harker D."/>
            <person name="Hoffmann L.V."/>
            <person name="Hovav R."/>
            <person name="Jones D.C."/>
            <person name="Lemke C."/>
            <person name="Mansoor S."/>
            <person name="ur Rahman M."/>
            <person name="Rainville L.N."/>
            <person name="Rambani A."/>
            <person name="Reddy U.K."/>
            <person name="Rong J.K."/>
            <person name="Saranga Y."/>
            <person name="Scheffler B.E."/>
            <person name="Scheffler J.A."/>
            <person name="Stelly D.M."/>
            <person name="Triplett B.A."/>
            <person name="Van Deynze A."/>
            <person name="Vaslin M.F."/>
            <person name="Waghmare V.N."/>
            <person name="Walford S.A."/>
            <person name="Wright R.J."/>
            <person name="Zaki E.A."/>
            <person name="Zhang T."/>
            <person name="Dennis E.S."/>
            <person name="Mayer K.F."/>
            <person name="Peterson D.G."/>
            <person name="Rokhsar D.S."/>
            <person name="Wang X."/>
            <person name="Schmutz J."/>
        </authorList>
    </citation>
    <scope>NUCLEOTIDE SEQUENCE [LARGE SCALE GENOMIC DNA]</scope>
</reference>
<dbReference type="Pfam" id="PF14703">
    <property type="entry name" value="PHM7_cyt"/>
    <property type="match status" value="1"/>
</dbReference>
<dbReference type="InterPro" id="IPR003864">
    <property type="entry name" value="CSC1/OSCA1-like_7TM"/>
</dbReference>
<feature type="transmembrane region" description="Helical" evidence="11">
    <location>
        <begin position="555"/>
        <end position="572"/>
    </location>
</feature>
<proteinExistence type="inferred from homology"/>
<feature type="transmembrane region" description="Helical" evidence="11">
    <location>
        <begin position="86"/>
        <end position="110"/>
    </location>
</feature>
<evidence type="ECO:0000256" key="2">
    <source>
        <dbReference type="ARBA" id="ARBA00007779"/>
    </source>
</evidence>
<dbReference type="Pfam" id="PF13967">
    <property type="entry name" value="RSN1_TM"/>
    <property type="match status" value="1"/>
</dbReference>
<feature type="transmembrane region" description="Helical" evidence="11">
    <location>
        <begin position="286"/>
        <end position="305"/>
    </location>
</feature>
<dbReference type="InterPro" id="IPR027815">
    <property type="entry name" value="CSC1/OSCA1-like_cyt"/>
</dbReference>
<comment type="subcellular location">
    <subcellularLocation>
        <location evidence="1">Membrane</location>
        <topology evidence="1">Multi-pass membrane protein</topology>
    </subcellularLocation>
</comment>
<keyword evidence="9" id="KW-0407">Ion channel</keyword>
<dbReference type="PANTHER" id="PTHR13018">
    <property type="entry name" value="PROBABLE MEMBRANE PROTEIN DUF221-RELATED"/>
    <property type="match status" value="1"/>
</dbReference>
<evidence type="ECO:0000256" key="8">
    <source>
        <dbReference type="ARBA" id="ARBA00023136"/>
    </source>
</evidence>
<evidence type="ECO:0000256" key="5">
    <source>
        <dbReference type="ARBA" id="ARBA00022837"/>
    </source>
</evidence>
<feature type="domain" description="CSC1/OSCA1-like 7TM region" evidence="12">
    <location>
        <begin position="285"/>
        <end position="550"/>
    </location>
</feature>
<feature type="domain" description="CSC1/OSCA1-like N-terminal transmembrane" evidence="13">
    <location>
        <begin position="5"/>
        <end position="167"/>
    </location>
</feature>
<keyword evidence="8 11" id="KW-0472">Membrane</keyword>
<dbReference type="InterPro" id="IPR032880">
    <property type="entry name" value="CSC1/OSCA1-like_N"/>
</dbReference>
<evidence type="ECO:0000313" key="15">
    <source>
        <dbReference type="EMBL" id="KJB80261.1"/>
    </source>
</evidence>
<evidence type="ECO:0000256" key="10">
    <source>
        <dbReference type="SAM" id="Coils"/>
    </source>
</evidence>
<evidence type="ECO:0000256" key="6">
    <source>
        <dbReference type="ARBA" id="ARBA00022989"/>
    </source>
</evidence>
<dbReference type="PANTHER" id="PTHR13018:SF104">
    <property type="entry name" value="ERD (EARLY-RESPONSIVE TO DEHYDRATION STRESS) FAMILY PROTEIN"/>
    <property type="match status" value="1"/>
</dbReference>
<accession>A0A0D2VB77</accession>
<evidence type="ECO:0008006" key="17">
    <source>
        <dbReference type="Google" id="ProtNLM"/>
    </source>
</evidence>
<dbReference type="EMBL" id="CM001752">
    <property type="protein sequence ID" value="KJB80261.1"/>
    <property type="molecule type" value="Genomic_DNA"/>
</dbReference>
<feature type="transmembrane region" description="Helical" evidence="11">
    <location>
        <begin position="477"/>
        <end position="509"/>
    </location>
</feature>
<evidence type="ECO:0000256" key="7">
    <source>
        <dbReference type="ARBA" id="ARBA00023065"/>
    </source>
</evidence>
<dbReference type="AlphaFoldDB" id="A0A0D2VB77"/>
<gene>
    <name evidence="15" type="ORF">B456_013G089300</name>
</gene>